<keyword evidence="2" id="KW-0378">Hydrolase</keyword>
<dbReference type="Gene3D" id="3.40.470.10">
    <property type="entry name" value="Uracil-DNA glycosylase-like domain"/>
    <property type="match status" value="1"/>
</dbReference>
<evidence type="ECO:0000256" key="2">
    <source>
        <dbReference type="ARBA" id="ARBA00022801"/>
    </source>
</evidence>
<evidence type="ECO:0000313" key="5">
    <source>
        <dbReference type="Proteomes" id="UP000050791"/>
    </source>
</evidence>
<reference evidence="6" key="1">
    <citation type="submission" date="2023-11" db="UniProtKB">
        <authorList>
            <consortium name="WormBaseParasite"/>
        </authorList>
    </citation>
    <scope>IDENTIFICATION</scope>
</reference>
<evidence type="ECO:0000256" key="4">
    <source>
        <dbReference type="SAM" id="MobiDB-lite"/>
    </source>
</evidence>
<evidence type="ECO:0000256" key="1">
    <source>
        <dbReference type="ARBA" id="ARBA00022763"/>
    </source>
</evidence>
<dbReference type="PANTHER" id="PTHR12159:SF9">
    <property type="entry name" value="G_T MISMATCH-SPECIFIC THYMINE DNA GLYCOSYLASE"/>
    <property type="match status" value="1"/>
</dbReference>
<feature type="compositionally biased region" description="Low complexity" evidence="4">
    <location>
        <begin position="537"/>
        <end position="560"/>
    </location>
</feature>
<dbReference type="Proteomes" id="UP000050791">
    <property type="component" value="Unassembled WGS sequence"/>
</dbReference>
<keyword evidence="1" id="KW-0227">DNA damage</keyword>
<organism evidence="5 6">
    <name type="scientific">Schistosoma mattheei</name>
    <dbReference type="NCBI Taxonomy" id="31246"/>
    <lineage>
        <taxon>Eukaryota</taxon>
        <taxon>Metazoa</taxon>
        <taxon>Spiralia</taxon>
        <taxon>Lophotrochozoa</taxon>
        <taxon>Platyhelminthes</taxon>
        <taxon>Trematoda</taxon>
        <taxon>Digenea</taxon>
        <taxon>Strigeidida</taxon>
        <taxon>Schistosomatoidea</taxon>
        <taxon>Schistosomatidae</taxon>
        <taxon>Schistosoma</taxon>
    </lineage>
</organism>
<dbReference type="AlphaFoldDB" id="A0AA85BXL7"/>
<feature type="compositionally biased region" description="Basic residues" evidence="4">
    <location>
        <begin position="256"/>
        <end position="266"/>
    </location>
</feature>
<name>A0AA85BXL7_9TREM</name>
<protein>
    <submittedName>
        <fullName evidence="6">Uncharacterized protein</fullName>
    </submittedName>
</protein>
<dbReference type="GO" id="GO:0006285">
    <property type="term" value="P:base-excision repair, AP site formation"/>
    <property type="evidence" value="ECO:0007669"/>
    <property type="project" value="InterPro"/>
</dbReference>
<dbReference type="GO" id="GO:0004844">
    <property type="term" value="F:uracil DNA N-glycosylase activity"/>
    <property type="evidence" value="ECO:0007669"/>
    <property type="project" value="TreeGrafter"/>
</dbReference>
<dbReference type="InterPro" id="IPR015637">
    <property type="entry name" value="MUG/TDG"/>
</dbReference>
<keyword evidence="3" id="KW-0234">DNA repair</keyword>
<evidence type="ECO:0000256" key="3">
    <source>
        <dbReference type="ARBA" id="ARBA00023204"/>
    </source>
</evidence>
<dbReference type="GO" id="GO:0005634">
    <property type="term" value="C:nucleus"/>
    <property type="evidence" value="ECO:0007669"/>
    <property type="project" value="TreeGrafter"/>
</dbReference>
<sequence>MEWSEQYAQSMANIKPENFDMGSVIKQENFDMAVVSQNERNEVRNILYEAVSLRWYDENKHLLGPIFLFGRLSIVQKRLSIVGKDETIICDDSSTVVQLGCIYEAYVGHKNFCMGRQPTTLDGTDIVIFVMPSSSARCAQLPRAEDKLPFFLALRKLRDYVRGDLAELPDSEVVFADYTEFRVTQPDPKSLRKAERRRKRKAEAAAAAAAAALAVNSGDGTLVNGIVSSQVMPNDSANVTAVSQASNGVSVDGKVKSKAKPKRKKSSNIINNSTEQSLQQTTSIQQIMNVTGITTNNTTGITFTNCTTDLQLQHQQHVLQQQVLQQQQQQQQQQQTFLLQQQQQHQQQQQQFQQQFSQQSVQQQQQQQILQQPQPQHQMIVSAGGHFMSTTPMVTLSTMAAAAAAAAAGGTATAIPVHPGGTQTAVASGCYAAGTPQFQFSNNHPTGTAQQFFISPQTSNLSAGNGGNTGSGGQTLLQWSTTPCTQGVPTTVQFQQPNQHQQQGIAGTWPNVSTIYHQPQPQQIGTAIQSPSGGAGTPTAGHTQQQQQQMFTQQPGAMQQASIQMAHQAQQQLLFTSQHPVGLQAAATGGAPQAAYPQQVYLAQAPAGANGAGTSYHLLPVGCPASNFTSLLLSDQQQHQQQQALTQCSTAATAGLHLQRGQPTVQIQTQQQAYQQTHSFNNINKFKLKRINYNQHNNKVL</sequence>
<dbReference type="InterPro" id="IPR036895">
    <property type="entry name" value="Uracil-DNA_glycosylase-like_sf"/>
</dbReference>
<accession>A0AA85BXL7</accession>
<evidence type="ECO:0000313" key="6">
    <source>
        <dbReference type="WBParaSite" id="SMTH1_88420.1"/>
    </source>
</evidence>
<dbReference type="GO" id="GO:0008263">
    <property type="term" value="F:pyrimidine-specific mismatch base pair DNA N-glycosylase activity"/>
    <property type="evidence" value="ECO:0007669"/>
    <property type="project" value="TreeGrafter"/>
</dbReference>
<feature type="region of interest" description="Disordered" evidence="4">
    <location>
        <begin position="250"/>
        <end position="278"/>
    </location>
</feature>
<dbReference type="WBParaSite" id="SMTH1_88420.1">
    <property type="protein sequence ID" value="SMTH1_88420.1"/>
    <property type="gene ID" value="SMTH1_88420"/>
</dbReference>
<proteinExistence type="predicted"/>
<feature type="region of interest" description="Disordered" evidence="4">
    <location>
        <begin position="525"/>
        <end position="563"/>
    </location>
</feature>
<dbReference type="PANTHER" id="PTHR12159">
    <property type="entry name" value="G/T AND G/U MISMATCH-SPECIFIC DNA GLYCOSYLASE"/>
    <property type="match status" value="1"/>
</dbReference>